<evidence type="ECO:0000313" key="9">
    <source>
        <dbReference type="Proteomes" id="UP001175271"/>
    </source>
</evidence>
<evidence type="ECO:0000256" key="5">
    <source>
        <dbReference type="ARBA" id="ARBA00023054"/>
    </source>
</evidence>
<evidence type="ECO:0000256" key="4">
    <source>
        <dbReference type="ARBA" id="ARBA00022729"/>
    </source>
</evidence>
<evidence type="ECO:0000256" key="1">
    <source>
        <dbReference type="ARBA" id="ARBA00004613"/>
    </source>
</evidence>
<sequence>MRFQTTAVVLVVGLASVFSLPIPNAGEAKEIFDFLPEEAKTFYTSLTEQDLQILKELHSQIVGKDCAVACEIIKTRSEDLANRLKTLHDTIMGKINGMSDIPKNFLSNAINKLQADMDMVAQIKNLVEILRAAKELPKESKEEIYRSFPSLKNFFENDKVEQFLNENKNKSPEEIVTILKSKLHHN</sequence>
<evidence type="ECO:0000256" key="2">
    <source>
        <dbReference type="ARBA" id="ARBA00006648"/>
    </source>
</evidence>
<proteinExistence type="inferred from homology"/>
<comment type="caution">
    <text evidence="8">The sequence shown here is derived from an EMBL/GenBank/DDBJ whole genome shotgun (WGS) entry which is preliminary data.</text>
</comment>
<evidence type="ECO:0000313" key="8">
    <source>
        <dbReference type="EMBL" id="KAK0418733.1"/>
    </source>
</evidence>
<evidence type="ECO:0000256" key="6">
    <source>
        <dbReference type="ARBA" id="ARBA00023121"/>
    </source>
</evidence>
<keyword evidence="3" id="KW-0964">Secreted</keyword>
<reference evidence="8" key="1">
    <citation type="submission" date="2023-06" db="EMBL/GenBank/DDBJ databases">
        <title>Genomic analysis of the entomopathogenic nematode Steinernema hermaphroditum.</title>
        <authorList>
            <person name="Schwarz E.M."/>
            <person name="Heppert J.K."/>
            <person name="Baniya A."/>
            <person name="Schwartz H.T."/>
            <person name="Tan C.-H."/>
            <person name="Antoshechkin I."/>
            <person name="Sternberg P.W."/>
            <person name="Goodrich-Blair H."/>
            <person name="Dillman A.R."/>
        </authorList>
    </citation>
    <scope>NUCLEOTIDE SEQUENCE</scope>
    <source>
        <strain evidence="8">PS9179</strain>
        <tissue evidence="8">Whole animal</tissue>
    </source>
</reference>
<keyword evidence="6" id="KW-0446">Lipid-binding</keyword>
<evidence type="ECO:0008006" key="10">
    <source>
        <dbReference type="Google" id="ProtNLM"/>
    </source>
</evidence>
<dbReference type="Gene3D" id="1.20.120.1100">
    <property type="match status" value="1"/>
</dbReference>
<feature type="signal peptide" evidence="7">
    <location>
        <begin position="1"/>
        <end position="19"/>
    </location>
</feature>
<evidence type="ECO:0000256" key="7">
    <source>
        <dbReference type="SAM" id="SignalP"/>
    </source>
</evidence>
<dbReference type="Proteomes" id="UP001175271">
    <property type="component" value="Unassembled WGS sequence"/>
</dbReference>
<organism evidence="8 9">
    <name type="scientific">Steinernema hermaphroditum</name>
    <dbReference type="NCBI Taxonomy" id="289476"/>
    <lineage>
        <taxon>Eukaryota</taxon>
        <taxon>Metazoa</taxon>
        <taxon>Ecdysozoa</taxon>
        <taxon>Nematoda</taxon>
        <taxon>Chromadorea</taxon>
        <taxon>Rhabditida</taxon>
        <taxon>Tylenchina</taxon>
        <taxon>Panagrolaimomorpha</taxon>
        <taxon>Strongyloidoidea</taxon>
        <taxon>Steinernematidae</taxon>
        <taxon>Steinernema</taxon>
    </lineage>
</organism>
<protein>
    <recommendedName>
        <fullName evidence="10">Fatty-acid and retinol-binding protein 1</fullName>
    </recommendedName>
</protein>
<name>A0AA39I6I5_9BILA</name>
<dbReference type="GO" id="GO:0005576">
    <property type="term" value="C:extracellular region"/>
    <property type="evidence" value="ECO:0007669"/>
    <property type="project" value="UniProtKB-SubCell"/>
</dbReference>
<dbReference type="GO" id="GO:0008289">
    <property type="term" value="F:lipid binding"/>
    <property type="evidence" value="ECO:0007669"/>
    <property type="project" value="UniProtKB-KW"/>
</dbReference>
<evidence type="ECO:0000256" key="3">
    <source>
        <dbReference type="ARBA" id="ARBA00022525"/>
    </source>
</evidence>
<dbReference type="Pfam" id="PF05823">
    <property type="entry name" value="Gp-FAR-1"/>
    <property type="match status" value="1"/>
</dbReference>
<dbReference type="InterPro" id="IPR008632">
    <property type="entry name" value="Gp-FAR-1"/>
</dbReference>
<keyword evidence="9" id="KW-1185">Reference proteome</keyword>
<feature type="chain" id="PRO_5041397459" description="Fatty-acid and retinol-binding protein 1" evidence="7">
    <location>
        <begin position="20"/>
        <end position="186"/>
    </location>
</feature>
<comment type="similarity">
    <text evidence="2">Belongs to the fatty-acid and retinol-binding protein (FARBP) family.</text>
</comment>
<comment type="subcellular location">
    <subcellularLocation>
        <location evidence="1">Secreted</location>
    </subcellularLocation>
</comment>
<accession>A0AA39I6I5</accession>
<dbReference type="AlphaFoldDB" id="A0AA39I6I5"/>
<keyword evidence="5" id="KW-0175">Coiled coil</keyword>
<keyword evidence="4 7" id="KW-0732">Signal</keyword>
<gene>
    <name evidence="8" type="ORF">QR680_013743</name>
</gene>
<dbReference type="EMBL" id="JAUCMV010000002">
    <property type="protein sequence ID" value="KAK0418733.1"/>
    <property type="molecule type" value="Genomic_DNA"/>
</dbReference>